<evidence type="ECO:0000313" key="4">
    <source>
        <dbReference type="EMBL" id="SAM02451.1"/>
    </source>
</evidence>
<proteinExistence type="predicted"/>
<dbReference type="OMA" id="THTDRQI"/>
<dbReference type="InterPro" id="IPR050302">
    <property type="entry name" value="Rab_GAP_TBC_domain"/>
</dbReference>
<dbReference type="PANTHER" id="PTHR47219:SF9">
    <property type="entry name" value="GTPASE ACTIVATING PROTEIN AND CENTROSOME-ASSOCIATED, ISOFORM B"/>
    <property type="match status" value="1"/>
</dbReference>
<dbReference type="InterPro" id="IPR000719">
    <property type="entry name" value="Prot_kinase_dom"/>
</dbReference>
<dbReference type="InterPro" id="IPR011009">
    <property type="entry name" value="Kinase-like_dom_sf"/>
</dbReference>
<dbReference type="SUPFAM" id="SSF56112">
    <property type="entry name" value="Protein kinase-like (PK-like)"/>
    <property type="match status" value="1"/>
</dbReference>
<dbReference type="PANTHER" id="PTHR47219">
    <property type="entry name" value="RAB GTPASE-ACTIVATING PROTEIN 1-LIKE"/>
    <property type="match status" value="1"/>
</dbReference>
<feature type="domain" description="Protein kinase" evidence="2">
    <location>
        <begin position="1"/>
        <end position="287"/>
    </location>
</feature>
<dbReference type="InterPro" id="IPR035969">
    <property type="entry name" value="Rab-GAP_TBC_sf"/>
</dbReference>
<dbReference type="STRING" id="4829.A0A163JQ87"/>
<evidence type="ECO:0000313" key="5">
    <source>
        <dbReference type="Proteomes" id="UP000078561"/>
    </source>
</evidence>
<evidence type="ECO:0008006" key="6">
    <source>
        <dbReference type="Google" id="ProtNLM"/>
    </source>
</evidence>
<name>A0A163JQ87_ABSGL</name>
<dbReference type="GO" id="GO:0004672">
    <property type="term" value="F:protein kinase activity"/>
    <property type="evidence" value="ECO:0007669"/>
    <property type="project" value="InterPro"/>
</dbReference>
<reference evidence="4" key="1">
    <citation type="submission" date="2016-04" db="EMBL/GenBank/DDBJ databases">
        <authorList>
            <person name="Evans L.H."/>
            <person name="Alamgir A."/>
            <person name="Owens N."/>
            <person name="Weber N.D."/>
            <person name="Virtaneva K."/>
            <person name="Barbian K."/>
            <person name="Babar A."/>
            <person name="Rosenke K."/>
        </authorList>
    </citation>
    <scope>NUCLEOTIDE SEQUENCE [LARGE SCALE GENOMIC DNA]</scope>
    <source>
        <strain evidence="4">CBS 101.48</strain>
    </source>
</reference>
<dbReference type="Gene3D" id="1.10.510.10">
    <property type="entry name" value="Transferase(Phosphotransferase) domain 1"/>
    <property type="match status" value="1"/>
</dbReference>
<dbReference type="AlphaFoldDB" id="A0A163JQ87"/>
<dbReference type="SUPFAM" id="SSF52821">
    <property type="entry name" value="Rhodanese/Cell cycle control phosphatase"/>
    <property type="match status" value="1"/>
</dbReference>
<dbReference type="SMART" id="SM00220">
    <property type="entry name" value="S_TKc"/>
    <property type="match status" value="1"/>
</dbReference>
<evidence type="ECO:0000256" key="1">
    <source>
        <dbReference type="SAM" id="MobiDB-lite"/>
    </source>
</evidence>
<sequence length="980" mass="109627">MALFANDIDLKTRAADQPTPTLAYCTFVASAATTEMLAQSGHLALSAPSQIIGRFQYLKTLRHAHLCSYVDILRGKHDRLFVVSEYFGRSLQKVSSTSLDFTNKSLLQQLAGEMLEGLVYLHDLGIVHGCLSPQLILLDSKQHVKLFNYGLNYMTGQGADIDFPIGYPAYLAPESIFNMDVRKSTKQDIWSLGIVLVEQYTRCSFWTTSDLGLIFTSLSMLAKWGSHAWQHEHLETLDINENVIHFLQQTDFNEKNDRDLHHFIMDCLQVDPTKRPSGHSLLSSRFLSSWINSNHDDLQWIKGPALVSDDRLDNDDDDNDTPTTTKKSPKDILQGLPISQVYNLWKLAGGDVELDAEKRAVFSITPVIERLPQLCGLQEGMEIGTTTKDSAQLYSDTICKLGYKELYQRLDQEQRTNGSMDWDTDYFMVVDDDDVNFLLDGEQTRSATGDGEAPLEDEFIFTDDTTTTATASRIPDEPSIASPRTPQRASTTVPTTPPASSRSGRRTLSFTGLSRSNSISSLPPTSPTNITSPTTTPTTFSTTSGSHSSISHLASSTLVGASIDSITTTADTSSSSSKLPLFLREQDVNYQFRRQALFSALLQQYPASKKELIHHAKVDIPPLLRGKVWAAILGVHGNVQKQYSDIGKCIDVGSDRQIDMDVPRCHQYNQLLASSVGHDKLRRLLKAWVFANPDLTYWQGLDSLCAPFLTLHFNDEPMAFACLQNFIPRFLNNFFLAYNAHVLQEYLAVFRHLLSYHDPQLSSHMETIGFMPDLYAIPWFLTMFTHVFPLDKIYHLWDKLLVGPSSLPLFAGIAILRQIRTMILACEFNDCLVLISDSFPKVDIEKCVQNAMSMCKVTPPSVSARIHDHDSKPTTEAPLAPTDDDFVVVSDAHEPLSIETKKNELAPRINVTDLHRVLPYCLVLDIRSEQAFTSEGHIPSSMNVRDHQLPNYATTLTKLNRKYHVVVAEADEGGKCGMLL</sequence>
<protein>
    <recommendedName>
        <fullName evidence="6">Rab-GAP TBC domain-containing protein</fullName>
    </recommendedName>
</protein>
<dbReference type="PROSITE" id="PS50011">
    <property type="entry name" value="PROTEIN_KINASE_DOM"/>
    <property type="match status" value="1"/>
</dbReference>
<dbReference type="Pfam" id="PF00566">
    <property type="entry name" value="RabGAP-TBC"/>
    <property type="match status" value="1"/>
</dbReference>
<feature type="compositionally biased region" description="Low complexity" evidence="1">
    <location>
        <begin position="488"/>
        <end position="502"/>
    </location>
</feature>
<keyword evidence="5" id="KW-1185">Reference proteome</keyword>
<dbReference type="PROSITE" id="PS50086">
    <property type="entry name" value="TBC_RABGAP"/>
    <property type="match status" value="1"/>
</dbReference>
<dbReference type="SUPFAM" id="SSF47923">
    <property type="entry name" value="Ypt/Rab-GAP domain of gyp1p"/>
    <property type="match status" value="2"/>
</dbReference>
<dbReference type="Gene3D" id="1.10.8.270">
    <property type="entry name" value="putative rabgap domain of human tbc1 domain family member 14 like domains"/>
    <property type="match status" value="1"/>
</dbReference>
<dbReference type="EMBL" id="LT553855">
    <property type="protein sequence ID" value="SAM02451.1"/>
    <property type="molecule type" value="Genomic_DNA"/>
</dbReference>
<dbReference type="GO" id="GO:0005524">
    <property type="term" value="F:ATP binding"/>
    <property type="evidence" value="ECO:0007669"/>
    <property type="project" value="InterPro"/>
</dbReference>
<evidence type="ECO:0000259" key="3">
    <source>
        <dbReference type="PROSITE" id="PS50086"/>
    </source>
</evidence>
<evidence type="ECO:0000259" key="2">
    <source>
        <dbReference type="PROSITE" id="PS50011"/>
    </source>
</evidence>
<dbReference type="GO" id="GO:0031267">
    <property type="term" value="F:small GTPase binding"/>
    <property type="evidence" value="ECO:0007669"/>
    <property type="project" value="TreeGrafter"/>
</dbReference>
<dbReference type="InterPro" id="IPR036873">
    <property type="entry name" value="Rhodanese-like_dom_sf"/>
</dbReference>
<dbReference type="InterPro" id="IPR000195">
    <property type="entry name" value="Rab-GAP-TBC_dom"/>
</dbReference>
<dbReference type="Gene3D" id="1.10.472.80">
    <property type="entry name" value="Ypt/Rab-GAP domain of gyp1p, domain 3"/>
    <property type="match status" value="1"/>
</dbReference>
<accession>A0A163JQ87</accession>
<dbReference type="OrthoDB" id="1668230at2759"/>
<organism evidence="4">
    <name type="scientific">Absidia glauca</name>
    <name type="common">Pin mould</name>
    <dbReference type="NCBI Taxonomy" id="4829"/>
    <lineage>
        <taxon>Eukaryota</taxon>
        <taxon>Fungi</taxon>
        <taxon>Fungi incertae sedis</taxon>
        <taxon>Mucoromycota</taxon>
        <taxon>Mucoromycotina</taxon>
        <taxon>Mucoromycetes</taxon>
        <taxon>Mucorales</taxon>
        <taxon>Cunninghamellaceae</taxon>
        <taxon>Absidia</taxon>
    </lineage>
</organism>
<dbReference type="Proteomes" id="UP000078561">
    <property type="component" value="Unassembled WGS sequence"/>
</dbReference>
<feature type="region of interest" description="Disordered" evidence="1">
    <location>
        <begin position="309"/>
        <end position="330"/>
    </location>
</feature>
<dbReference type="SMART" id="SM00164">
    <property type="entry name" value="TBC"/>
    <property type="match status" value="1"/>
</dbReference>
<feature type="region of interest" description="Disordered" evidence="1">
    <location>
        <begin position="466"/>
        <end position="547"/>
    </location>
</feature>
<dbReference type="GO" id="GO:0005096">
    <property type="term" value="F:GTPase activator activity"/>
    <property type="evidence" value="ECO:0007669"/>
    <property type="project" value="TreeGrafter"/>
</dbReference>
<dbReference type="FunFam" id="1.10.8.270:FF:000044">
    <property type="entry name" value="TBC Kinase homolog"/>
    <property type="match status" value="1"/>
</dbReference>
<feature type="compositionally biased region" description="Low complexity" evidence="1">
    <location>
        <begin position="511"/>
        <end position="547"/>
    </location>
</feature>
<dbReference type="Pfam" id="PF00069">
    <property type="entry name" value="Pkinase"/>
    <property type="match status" value="1"/>
</dbReference>
<feature type="domain" description="Rab-GAP TBC" evidence="3">
    <location>
        <begin position="619"/>
        <end position="804"/>
    </location>
</feature>
<gene>
    <name evidence="4" type="primary">ABSGL_08244.1 scaffold 9741</name>
</gene>
<dbReference type="InParanoid" id="A0A163JQ87"/>